<keyword evidence="5" id="KW-0439">Lignin degradation</keyword>
<dbReference type="InterPro" id="IPR054579">
    <property type="entry name" value="GCE-like_dom"/>
</dbReference>
<evidence type="ECO:0000259" key="9">
    <source>
        <dbReference type="Pfam" id="PF22244"/>
    </source>
</evidence>
<evidence type="ECO:0000256" key="4">
    <source>
        <dbReference type="ARBA" id="ARBA00022801"/>
    </source>
</evidence>
<dbReference type="GO" id="GO:0046274">
    <property type="term" value="P:lignin catabolic process"/>
    <property type="evidence" value="ECO:0007669"/>
    <property type="project" value="UniProtKB-KW"/>
</dbReference>
<name>A0A6A6V3A1_9PLEO</name>
<evidence type="ECO:0000313" key="11">
    <source>
        <dbReference type="Proteomes" id="UP000799440"/>
    </source>
</evidence>
<evidence type="ECO:0000256" key="2">
    <source>
        <dbReference type="ARBA" id="ARBA00022487"/>
    </source>
</evidence>
<evidence type="ECO:0000256" key="8">
    <source>
        <dbReference type="SAM" id="MobiDB-lite"/>
    </source>
</evidence>
<evidence type="ECO:0000256" key="5">
    <source>
        <dbReference type="ARBA" id="ARBA00023185"/>
    </source>
</evidence>
<dbReference type="AlphaFoldDB" id="A0A6A6V3A1"/>
<comment type="similarity">
    <text evidence="1">Belongs to the carbohydrate esterase 15 (CE15) family.</text>
</comment>
<dbReference type="Gene3D" id="3.40.50.1820">
    <property type="entry name" value="alpha/beta hydrolase"/>
    <property type="match status" value="1"/>
</dbReference>
<feature type="region of interest" description="Disordered" evidence="8">
    <location>
        <begin position="1"/>
        <end position="22"/>
    </location>
</feature>
<dbReference type="InterPro" id="IPR029058">
    <property type="entry name" value="AB_hydrolase_fold"/>
</dbReference>
<accession>A0A6A6V3A1</accession>
<dbReference type="OrthoDB" id="3781271at2759"/>
<evidence type="ECO:0000256" key="3">
    <source>
        <dbReference type="ARBA" id="ARBA00022729"/>
    </source>
</evidence>
<gene>
    <name evidence="10" type="ORF">M011DRAFT_408686</name>
</gene>
<protein>
    <recommendedName>
        <fullName evidence="7">(4-O-methyl)-D-glucuronate--lignin esterase</fullName>
        <ecNumber evidence="7">3.1.1.117</ecNumber>
    </recommendedName>
</protein>
<feature type="compositionally biased region" description="Polar residues" evidence="8">
    <location>
        <begin position="7"/>
        <end position="17"/>
    </location>
</feature>
<feature type="domain" description="4-O-methyl-glucuronoyl methylesterase-like" evidence="9">
    <location>
        <begin position="92"/>
        <end position="316"/>
    </location>
</feature>
<keyword evidence="11" id="KW-1185">Reference proteome</keyword>
<evidence type="ECO:0000313" key="10">
    <source>
        <dbReference type="EMBL" id="KAF2744329.1"/>
    </source>
</evidence>
<sequence length="379" mass="40652">MLDLLPRQTSGNITCPSTPNPMPKAAAFPSIKTMPDPFLYLDGKTRVQSKEEWYQCRQPEILKVLQEYQYGYYPDHSLETVTATRSGNRLDVTVAVGDRSSSISATLNLPSGSGPFPVVIAVGGIDNRAYTNAGIAVVTFDYSRVAADSNSKSGSFWTLYSGRDIGVLTAWAWGFHRVLDGIELKVPEIDARKTGVTGCSRLGKAALAAGLFDKRIAVTMPMCSGIQGAGPYRYSLSGQGENLENSKSGAGWWTSSGISQFVNKATQLPLDAHTIVAAIAPRAVILEGNSGDQFTDSKGTATVTFPAAKAVFNWLGAGEQLGMAIPNGGHCDLNAYSYVLPFVQKVLQGKPSNRNYDDLGSWKAMSEAYPWATDLPKGS</sequence>
<evidence type="ECO:0000256" key="6">
    <source>
        <dbReference type="ARBA" id="ARBA00024511"/>
    </source>
</evidence>
<comment type="catalytic activity">
    <reaction evidence="6">
        <text>a 4-O-methyl-alpha-D-glucuronosyl ester derivative + H2O = 4-O-methyl-alpha-D-glucuronate derivative + an alcohol + H(+)</text>
        <dbReference type="Rhea" id="RHEA:67452"/>
        <dbReference type="ChEBI" id="CHEBI:15377"/>
        <dbReference type="ChEBI" id="CHEBI:15378"/>
        <dbReference type="ChEBI" id="CHEBI:30879"/>
        <dbReference type="ChEBI" id="CHEBI:171667"/>
        <dbReference type="ChEBI" id="CHEBI:171668"/>
        <dbReference type="EC" id="3.1.1.117"/>
    </reaction>
    <physiologicalReaction direction="left-to-right" evidence="6">
        <dbReference type="Rhea" id="RHEA:67453"/>
    </physiologicalReaction>
</comment>
<dbReference type="EC" id="3.1.1.117" evidence="7"/>
<keyword evidence="4" id="KW-0378">Hydrolase</keyword>
<dbReference type="SUPFAM" id="SSF53474">
    <property type="entry name" value="alpha/beta-Hydrolases"/>
    <property type="match status" value="1"/>
</dbReference>
<proteinExistence type="inferred from homology"/>
<dbReference type="EMBL" id="MU006589">
    <property type="protein sequence ID" value="KAF2744329.1"/>
    <property type="molecule type" value="Genomic_DNA"/>
</dbReference>
<keyword evidence="3" id="KW-0732">Signal</keyword>
<dbReference type="Pfam" id="PF22244">
    <property type="entry name" value="GCE_fung"/>
    <property type="match status" value="1"/>
</dbReference>
<reference evidence="10" key="1">
    <citation type="journal article" date="2020" name="Stud. Mycol.">
        <title>101 Dothideomycetes genomes: a test case for predicting lifestyles and emergence of pathogens.</title>
        <authorList>
            <person name="Haridas S."/>
            <person name="Albert R."/>
            <person name="Binder M."/>
            <person name="Bloem J."/>
            <person name="Labutti K."/>
            <person name="Salamov A."/>
            <person name="Andreopoulos B."/>
            <person name="Baker S."/>
            <person name="Barry K."/>
            <person name="Bills G."/>
            <person name="Bluhm B."/>
            <person name="Cannon C."/>
            <person name="Castanera R."/>
            <person name="Culley D."/>
            <person name="Daum C."/>
            <person name="Ezra D."/>
            <person name="Gonzalez J."/>
            <person name="Henrissat B."/>
            <person name="Kuo A."/>
            <person name="Liang C."/>
            <person name="Lipzen A."/>
            <person name="Lutzoni F."/>
            <person name="Magnuson J."/>
            <person name="Mondo S."/>
            <person name="Nolan M."/>
            <person name="Ohm R."/>
            <person name="Pangilinan J."/>
            <person name="Park H.-J."/>
            <person name="Ramirez L."/>
            <person name="Alfaro M."/>
            <person name="Sun H."/>
            <person name="Tritt A."/>
            <person name="Yoshinaga Y."/>
            <person name="Zwiers L.-H."/>
            <person name="Turgeon B."/>
            <person name="Goodwin S."/>
            <person name="Spatafora J."/>
            <person name="Crous P."/>
            <person name="Grigoriev I."/>
        </authorList>
    </citation>
    <scope>NUCLEOTIDE SEQUENCE</scope>
    <source>
        <strain evidence="10">CBS 119925</strain>
    </source>
</reference>
<organism evidence="10 11">
    <name type="scientific">Sporormia fimetaria CBS 119925</name>
    <dbReference type="NCBI Taxonomy" id="1340428"/>
    <lineage>
        <taxon>Eukaryota</taxon>
        <taxon>Fungi</taxon>
        <taxon>Dikarya</taxon>
        <taxon>Ascomycota</taxon>
        <taxon>Pezizomycotina</taxon>
        <taxon>Dothideomycetes</taxon>
        <taxon>Pleosporomycetidae</taxon>
        <taxon>Pleosporales</taxon>
        <taxon>Sporormiaceae</taxon>
        <taxon>Sporormia</taxon>
    </lineage>
</organism>
<dbReference type="Proteomes" id="UP000799440">
    <property type="component" value="Unassembled WGS sequence"/>
</dbReference>
<evidence type="ECO:0000256" key="7">
    <source>
        <dbReference type="ARBA" id="ARBA00026105"/>
    </source>
</evidence>
<evidence type="ECO:0000256" key="1">
    <source>
        <dbReference type="ARBA" id="ARBA00010092"/>
    </source>
</evidence>
<keyword evidence="2" id="KW-0719">Serine esterase</keyword>
<dbReference type="GO" id="GO:0052689">
    <property type="term" value="F:carboxylic ester hydrolase activity"/>
    <property type="evidence" value="ECO:0007669"/>
    <property type="project" value="UniProtKB-KW"/>
</dbReference>